<dbReference type="InterPro" id="IPR045524">
    <property type="entry name" value="DUF6473"/>
</dbReference>
<proteinExistence type="predicted"/>
<evidence type="ECO:0000313" key="2">
    <source>
        <dbReference type="EMBL" id="MEA5391383.1"/>
    </source>
</evidence>
<name>A0ABU5RUC9_9CYAN</name>
<accession>A0ABU5RUC9</accession>
<sequence length="308" mass="34810">MGKFYQARDREFIDYQLYELDGLTLRGPRCSDSDFIAYLGAAQTFGTYCAEPFPTLIGRTLGIGTINLGRGGAGPDYYLTSQDSQTLLGIANRARLVVVQVMSGRSINNSVFFCGSGASKGHRLPDGLPMRSEQVWSDLFLGEDRRGDDPGFLRRLIEENSRAYVEKMVQLLNKISVPTILFWFSERAPDDYRFPSQQRLEELRFSRTMRGRLYAKVLYKLGMWDRSPKPSLLGKFPHLVTEPMLEMIRPFADAFVACSSQTGLPQPLQNSQGVTVNYNRYYPSPEMHRQAADKLLPICRALLDSSSD</sequence>
<dbReference type="Pfam" id="PF20078">
    <property type="entry name" value="DUF6473"/>
    <property type="match status" value="1"/>
</dbReference>
<feature type="domain" description="DUF6473" evidence="1">
    <location>
        <begin position="11"/>
        <end position="112"/>
    </location>
</feature>
<keyword evidence="3" id="KW-1185">Reference proteome</keyword>
<dbReference type="Proteomes" id="UP001304461">
    <property type="component" value="Unassembled WGS sequence"/>
</dbReference>
<gene>
    <name evidence="2" type="ORF">VB738_08935</name>
</gene>
<evidence type="ECO:0000259" key="1">
    <source>
        <dbReference type="Pfam" id="PF20078"/>
    </source>
</evidence>
<dbReference type="EMBL" id="JAYGHX010000004">
    <property type="protein sequence ID" value="MEA5391383.1"/>
    <property type="molecule type" value="Genomic_DNA"/>
</dbReference>
<reference evidence="2 3" key="1">
    <citation type="submission" date="2023-12" db="EMBL/GenBank/DDBJ databases">
        <title>Baltic Sea Cyanobacteria.</title>
        <authorList>
            <person name="Delbaje E."/>
            <person name="Fewer D.P."/>
            <person name="Shishido T.K."/>
        </authorList>
    </citation>
    <scope>NUCLEOTIDE SEQUENCE [LARGE SCALE GENOMIC DNA]</scope>
    <source>
        <strain evidence="2 3">UHCC 0139</strain>
    </source>
</reference>
<organism evidence="2 3">
    <name type="scientific">Cyanobium gracile UHCC 0139</name>
    <dbReference type="NCBI Taxonomy" id="3110308"/>
    <lineage>
        <taxon>Bacteria</taxon>
        <taxon>Bacillati</taxon>
        <taxon>Cyanobacteriota</taxon>
        <taxon>Cyanophyceae</taxon>
        <taxon>Synechococcales</taxon>
        <taxon>Prochlorococcaceae</taxon>
        <taxon>Cyanobium</taxon>
    </lineage>
</organism>
<protein>
    <submittedName>
        <fullName evidence="2">DUF6473 family protein</fullName>
    </submittedName>
</protein>
<evidence type="ECO:0000313" key="3">
    <source>
        <dbReference type="Proteomes" id="UP001304461"/>
    </source>
</evidence>
<dbReference type="RefSeq" id="WP_323305408.1">
    <property type="nucleotide sequence ID" value="NZ_JAYGHX010000004.1"/>
</dbReference>
<comment type="caution">
    <text evidence="2">The sequence shown here is derived from an EMBL/GenBank/DDBJ whole genome shotgun (WGS) entry which is preliminary data.</text>
</comment>